<evidence type="ECO:0000313" key="3">
    <source>
        <dbReference type="Proteomes" id="UP000266177"/>
    </source>
</evidence>
<dbReference type="AlphaFoldDB" id="A0A3A3GDF8"/>
<dbReference type="RefSeq" id="WP_119795670.1">
    <property type="nucleotide sequence ID" value="NZ_QYZD01000026.1"/>
</dbReference>
<dbReference type="Proteomes" id="UP000266177">
    <property type="component" value="Unassembled WGS sequence"/>
</dbReference>
<feature type="chain" id="PRO_5017301074" evidence="1">
    <location>
        <begin position="27"/>
        <end position="127"/>
    </location>
</feature>
<protein>
    <submittedName>
        <fullName evidence="2">Uncharacterized protein</fullName>
    </submittedName>
</protein>
<evidence type="ECO:0000256" key="1">
    <source>
        <dbReference type="SAM" id="SignalP"/>
    </source>
</evidence>
<feature type="signal peptide" evidence="1">
    <location>
        <begin position="1"/>
        <end position="26"/>
    </location>
</feature>
<dbReference type="OrthoDB" id="2614511at2"/>
<proteinExistence type="predicted"/>
<keyword evidence="1" id="KW-0732">Signal</keyword>
<dbReference type="EMBL" id="QYZD01000026">
    <property type="protein sequence ID" value="RJG21246.1"/>
    <property type="molecule type" value="Genomic_DNA"/>
</dbReference>
<gene>
    <name evidence="2" type="ORF">DQX05_22330</name>
</gene>
<comment type="caution">
    <text evidence="2">The sequence shown here is derived from an EMBL/GenBank/DDBJ whole genome shotgun (WGS) entry which is preliminary data.</text>
</comment>
<name>A0A3A3GDF8_PANTH</name>
<sequence>MKLGKKTIAGLVAVVACFSLSTAAFANTSSTSAPGYGTLTGELSGKSYKTKVSQNRDNAYLTVGGTIQDINGKTLVRQQEIRSSRGATNLSGSWSSLPSKAYAIYGAHGVQGGNTHGAKAVYTYTHV</sequence>
<dbReference type="PROSITE" id="PS51257">
    <property type="entry name" value="PROKAR_LIPOPROTEIN"/>
    <property type="match status" value="1"/>
</dbReference>
<reference evidence="2 3" key="1">
    <citation type="submission" date="2018-09" db="EMBL/GenBank/DDBJ databases">
        <title>Paenibacillus SK2017-BO5.</title>
        <authorList>
            <person name="Piskunova J.V."/>
            <person name="Dubiley S.A."/>
            <person name="Severinov K.V."/>
        </authorList>
    </citation>
    <scope>NUCLEOTIDE SEQUENCE [LARGE SCALE GENOMIC DNA]</scope>
    <source>
        <strain evidence="2 3">BO5</strain>
    </source>
</reference>
<organism evidence="2 3">
    <name type="scientific">Paenibacillus thiaminolyticus</name>
    <name type="common">Bacillus thiaminolyticus</name>
    <dbReference type="NCBI Taxonomy" id="49283"/>
    <lineage>
        <taxon>Bacteria</taxon>
        <taxon>Bacillati</taxon>
        <taxon>Bacillota</taxon>
        <taxon>Bacilli</taxon>
        <taxon>Bacillales</taxon>
        <taxon>Paenibacillaceae</taxon>
        <taxon>Paenibacillus</taxon>
    </lineage>
</organism>
<accession>A0A3A3GDF8</accession>
<evidence type="ECO:0000313" key="2">
    <source>
        <dbReference type="EMBL" id="RJG21246.1"/>
    </source>
</evidence>